<dbReference type="InterPro" id="IPR007712">
    <property type="entry name" value="RelE/ParE_toxin"/>
</dbReference>
<protein>
    <recommendedName>
        <fullName evidence="5">Type II toxin-antitoxin system RelE/ParE family toxin</fullName>
    </recommendedName>
</protein>
<dbReference type="SUPFAM" id="SSF143011">
    <property type="entry name" value="RelE-like"/>
    <property type="match status" value="1"/>
</dbReference>
<comment type="caution">
    <text evidence="3">The sequence shown here is derived from an EMBL/GenBank/DDBJ whole genome shotgun (WGS) entry which is preliminary data.</text>
</comment>
<sequence>MGKYKVELLTEARLQLRDIATYHLIKVGPQSARRITNRILDTIERLEEFPEFGAIVPSKKLEGYRMLVAGQYLCFYRIEQETIYILHIVHGSTDYIKKLL</sequence>
<dbReference type="PANTHER" id="PTHR33755">
    <property type="entry name" value="TOXIN PARE1-RELATED"/>
    <property type="match status" value="1"/>
</dbReference>
<dbReference type="RefSeq" id="WP_087301180.1">
    <property type="nucleotide sequence ID" value="NZ_NFKP01000010.1"/>
</dbReference>
<evidence type="ECO:0008006" key="5">
    <source>
        <dbReference type="Google" id="ProtNLM"/>
    </source>
</evidence>
<evidence type="ECO:0000313" key="4">
    <source>
        <dbReference type="Proteomes" id="UP000196386"/>
    </source>
</evidence>
<reference evidence="4" key="1">
    <citation type="submission" date="2017-04" db="EMBL/GenBank/DDBJ databases">
        <title>Function of individual gut microbiota members based on whole genome sequencing of pure cultures obtained from chicken caecum.</title>
        <authorList>
            <person name="Medvecky M."/>
            <person name="Cejkova D."/>
            <person name="Polansky O."/>
            <person name="Karasova D."/>
            <person name="Kubasova T."/>
            <person name="Cizek A."/>
            <person name="Rychlik I."/>
        </authorList>
    </citation>
    <scope>NUCLEOTIDE SEQUENCE [LARGE SCALE GENOMIC DNA]</scope>
    <source>
        <strain evidence="4">An175</strain>
    </source>
</reference>
<dbReference type="Gene3D" id="3.30.2310.20">
    <property type="entry name" value="RelE-like"/>
    <property type="match status" value="1"/>
</dbReference>
<name>A0A1Y4N0X9_9FIRM</name>
<dbReference type="InterPro" id="IPR051803">
    <property type="entry name" value="TA_system_RelE-like_toxin"/>
</dbReference>
<keyword evidence="2" id="KW-1277">Toxin-antitoxin system</keyword>
<evidence type="ECO:0000256" key="2">
    <source>
        <dbReference type="ARBA" id="ARBA00022649"/>
    </source>
</evidence>
<evidence type="ECO:0000313" key="3">
    <source>
        <dbReference type="EMBL" id="OUP69332.1"/>
    </source>
</evidence>
<accession>A0A1Y4N0X9</accession>
<dbReference type="InterPro" id="IPR035093">
    <property type="entry name" value="RelE/ParE_toxin_dom_sf"/>
</dbReference>
<gene>
    <name evidence="3" type="ORF">B5F11_09595</name>
</gene>
<dbReference type="Proteomes" id="UP000196386">
    <property type="component" value="Unassembled WGS sequence"/>
</dbReference>
<proteinExistence type="inferred from homology"/>
<comment type="similarity">
    <text evidence="1">Belongs to the RelE toxin family.</text>
</comment>
<dbReference type="AlphaFoldDB" id="A0A1Y4N0X9"/>
<dbReference type="EMBL" id="NFKP01000010">
    <property type="protein sequence ID" value="OUP69332.1"/>
    <property type="molecule type" value="Genomic_DNA"/>
</dbReference>
<organism evidence="3 4">
    <name type="scientific">Anaerotruncus colihominis</name>
    <dbReference type="NCBI Taxonomy" id="169435"/>
    <lineage>
        <taxon>Bacteria</taxon>
        <taxon>Bacillati</taxon>
        <taxon>Bacillota</taxon>
        <taxon>Clostridia</taxon>
        <taxon>Eubacteriales</taxon>
        <taxon>Oscillospiraceae</taxon>
        <taxon>Anaerotruncus</taxon>
    </lineage>
</organism>
<evidence type="ECO:0000256" key="1">
    <source>
        <dbReference type="ARBA" id="ARBA00006226"/>
    </source>
</evidence>
<dbReference type="Pfam" id="PF05016">
    <property type="entry name" value="ParE_toxin"/>
    <property type="match status" value="1"/>
</dbReference>